<organism evidence="5">
    <name type="scientific">Ostreococcus tauri</name>
    <name type="common">Marine green alga</name>
    <dbReference type="NCBI Taxonomy" id="70448"/>
    <lineage>
        <taxon>Eukaryota</taxon>
        <taxon>Viridiplantae</taxon>
        <taxon>Chlorophyta</taxon>
        <taxon>Mamiellophyceae</taxon>
        <taxon>Mamiellales</taxon>
        <taxon>Bathycoccaceae</taxon>
        <taxon>Ostreococcus</taxon>
    </lineage>
</organism>
<evidence type="ECO:0000256" key="1">
    <source>
        <dbReference type="ARBA" id="ARBA00005664"/>
    </source>
</evidence>
<dbReference type="AlphaFoldDB" id="A0A1Y5HWP9"/>
<protein>
    <recommendedName>
        <fullName evidence="6">Galactosyl transferase</fullName>
    </recommendedName>
</protein>
<dbReference type="Proteomes" id="UP000195557">
    <property type="component" value="Unassembled WGS sequence"/>
</dbReference>
<feature type="non-terminal residue" evidence="5">
    <location>
        <position position="1"/>
    </location>
</feature>
<reference evidence="5" key="1">
    <citation type="submission" date="2017-04" db="EMBL/GenBank/DDBJ databases">
        <title>Population genomics of picophytoplankton unveils novel chromosome hypervariability.</title>
        <authorList>
            <consortium name="DOE Joint Genome Institute"/>
            <person name="Blanc-Mathieu R."/>
            <person name="Krasovec M."/>
            <person name="Hebrard M."/>
            <person name="Yau S."/>
            <person name="Desgranges E."/>
            <person name="Martin J."/>
            <person name="Schackwitz W."/>
            <person name="Kuo A."/>
            <person name="Salin G."/>
            <person name="Donnadieu C."/>
            <person name="Desdevises Y."/>
            <person name="Sanchez-Ferandin S."/>
            <person name="Moreau H."/>
            <person name="Rivals E."/>
            <person name="Grigoriev I.V."/>
            <person name="Grimsley N."/>
            <person name="Eyre-Walker A."/>
            <person name="Piganeau G."/>
        </authorList>
    </citation>
    <scope>NUCLEOTIDE SEQUENCE [LARGE SCALE GENOMIC DNA]</scope>
    <source>
        <strain evidence="5">RCC 1115</strain>
    </source>
</reference>
<feature type="region of interest" description="Disordered" evidence="4">
    <location>
        <begin position="207"/>
        <end position="229"/>
    </location>
</feature>
<dbReference type="SUPFAM" id="SSF53448">
    <property type="entry name" value="Nucleotide-diphospho-sugar transferases"/>
    <property type="match status" value="1"/>
</dbReference>
<evidence type="ECO:0000256" key="2">
    <source>
        <dbReference type="ARBA" id="ARBA00022676"/>
    </source>
</evidence>
<accession>A0A1Y5HWP9</accession>
<comment type="similarity">
    <text evidence="1">Belongs to the glycosyltransferase 34 family.</text>
</comment>
<evidence type="ECO:0000256" key="3">
    <source>
        <dbReference type="ARBA" id="ARBA00022679"/>
    </source>
</evidence>
<feature type="compositionally biased region" description="Basic and acidic residues" evidence="4">
    <location>
        <begin position="217"/>
        <end position="229"/>
    </location>
</feature>
<dbReference type="PANTHER" id="PTHR31306">
    <property type="entry name" value="ALPHA-1,6-MANNOSYLTRANSFERASE MNN11-RELATED"/>
    <property type="match status" value="1"/>
</dbReference>
<dbReference type="GO" id="GO:0016757">
    <property type="term" value="F:glycosyltransferase activity"/>
    <property type="evidence" value="ECO:0007669"/>
    <property type="project" value="UniProtKB-KW"/>
</dbReference>
<gene>
    <name evidence="5" type="ORF">BE221DRAFT_164585</name>
</gene>
<dbReference type="GO" id="GO:0006487">
    <property type="term" value="P:protein N-linked glycosylation"/>
    <property type="evidence" value="ECO:0007669"/>
    <property type="project" value="TreeGrafter"/>
</dbReference>
<sequence>CDGGVDAICAPSMANKQAYADAHGYDFIVDADAIDRSAPTRSWSKLLAMRKHLPRYDFLLYVDVDAVVMNPETGLEDIVDFDYDQVLAVDSNGVHCGVWLVRNTPWTLWFLDELWARERVFEDKRRALHHLYASTRGREVTKRPIYPNANTVRARTKIVHACAFDSQPWFYETGDFIIPSRGTQRDGEVCRVRALLRARAGVDARQRDGRRRRRRCAPAERVDVSHEER</sequence>
<dbReference type="PANTHER" id="PTHR31306:SF4">
    <property type="entry name" value="ALPHA-1,2-GALACTOSYLTRANSFERASE"/>
    <property type="match status" value="1"/>
</dbReference>
<proteinExistence type="inferred from homology"/>
<dbReference type="EMBL" id="KZ155840">
    <property type="protein sequence ID" value="OUS41718.1"/>
    <property type="molecule type" value="Genomic_DNA"/>
</dbReference>
<dbReference type="Pfam" id="PF05637">
    <property type="entry name" value="Glyco_transf_34"/>
    <property type="match status" value="1"/>
</dbReference>
<evidence type="ECO:0000313" key="5">
    <source>
        <dbReference type="EMBL" id="OUS41718.1"/>
    </source>
</evidence>
<evidence type="ECO:0008006" key="6">
    <source>
        <dbReference type="Google" id="ProtNLM"/>
    </source>
</evidence>
<feature type="non-terminal residue" evidence="5">
    <location>
        <position position="229"/>
    </location>
</feature>
<keyword evidence="2" id="KW-0328">Glycosyltransferase</keyword>
<dbReference type="GO" id="GO:0000139">
    <property type="term" value="C:Golgi membrane"/>
    <property type="evidence" value="ECO:0007669"/>
    <property type="project" value="TreeGrafter"/>
</dbReference>
<dbReference type="InterPro" id="IPR008630">
    <property type="entry name" value="Glyco_trans_34"/>
</dbReference>
<evidence type="ECO:0000256" key="4">
    <source>
        <dbReference type="SAM" id="MobiDB-lite"/>
    </source>
</evidence>
<name>A0A1Y5HWP9_OSTTA</name>
<dbReference type="InterPro" id="IPR029044">
    <property type="entry name" value="Nucleotide-diphossugar_trans"/>
</dbReference>
<keyword evidence="3" id="KW-0808">Transferase</keyword>
<dbReference type="Gene3D" id="3.90.550.10">
    <property type="entry name" value="Spore Coat Polysaccharide Biosynthesis Protein SpsA, Chain A"/>
    <property type="match status" value="1"/>
</dbReference>